<gene>
    <name evidence="2" type="ORF">ACFPIK_07120</name>
</gene>
<dbReference type="Proteomes" id="UP001596163">
    <property type="component" value="Unassembled WGS sequence"/>
</dbReference>
<comment type="caution">
    <text evidence="2">The sequence shown here is derived from an EMBL/GenBank/DDBJ whole genome shotgun (WGS) entry which is preliminary data.</text>
</comment>
<keyword evidence="1" id="KW-0472">Membrane</keyword>
<feature type="transmembrane region" description="Helical" evidence="1">
    <location>
        <begin position="29"/>
        <end position="47"/>
    </location>
</feature>
<organism evidence="2 3">
    <name type="scientific">Algoriphagus aquatilis</name>
    <dbReference type="NCBI Taxonomy" id="490186"/>
    <lineage>
        <taxon>Bacteria</taxon>
        <taxon>Pseudomonadati</taxon>
        <taxon>Bacteroidota</taxon>
        <taxon>Cytophagia</taxon>
        <taxon>Cytophagales</taxon>
        <taxon>Cyclobacteriaceae</taxon>
        <taxon>Algoriphagus</taxon>
    </lineage>
</organism>
<dbReference type="RefSeq" id="WP_377913664.1">
    <property type="nucleotide sequence ID" value="NZ_JBHSKS010000004.1"/>
</dbReference>
<evidence type="ECO:0000313" key="3">
    <source>
        <dbReference type="Proteomes" id="UP001596163"/>
    </source>
</evidence>
<keyword evidence="1" id="KW-0812">Transmembrane</keyword>
<accession>A0ABW0BWU3</accession>
<protein>
    <submittedName>
        <fullName evidence="2">Uncharacterized protein</fullName>
    </submittedName>
</protein>
<name>A0ABW0BWU3_9BACT</name>
<sequence>MKLLDALILSLSLALIIVGIHQTLVNGIGSAYAIFMFAVALLFWFQLRRNQKQNPPAEIPKKSINPKKKN</sequence>
<keyword evidence="1" id="KW-1133">Transmembrane helix</keyword>
<dbReference type="EMBL" id="JBHSKS010000004">
    <property type="protein sequence ID" value="MFC5191534.1"/>
    <property type="molecule type" value="Genomic_DNA"/>
</dbReference>
<evidence type="ECO:0000313" key="2">
    <source>
        <dbReference type="EMBL" id="MFC5191534.1"/>
    </source>
</evidence>
<keyword evidence="3" id="KW-1185">Reference proteome</keyword>
<evidence type="ECO:0000256" key="1">
    <source>
        <dbReference type="SAM" id="Phobius"/>
    </source>
</evidence>
<reference evidence="3" key="1">
    <citation type="journal article" date="2019" name="Int. J. Syst. Evol. Microbiol.">
        <title>The Global Catalogue of Microorganisms (GCM) 10K type strain sequencing project: providing services to taxonomists for standard genome sequencing and annotation.</title>
        <authorList>
            <consortium name="The Broad Institute Genomics Platform"/>
            <consortium name="The Broad Institute Genome Sequencing Center for Infectious Disease"/>
            <person name="Wu L."/>
            <person name="Ma J."/>
        </authorList>
    </citation>
    <scope>NUCLEOTIDE SEQUENCE [LARGE SCALE GENOMIC DNA]</scope>
    <source>
        <strain evidence="3">CGMCC 1.7030</strain>
    </source>
</reference>
<proteinExistence type="predicted"/>